<proteinExistence type="predicted"/>
<evidence type="ECO:0000313" key="3">
    <source>
        <dbReference type="EMBL" id="CAK7349906.1"/>
    </source>
</evidence>
<sequence length="522" mass="58509">MKRKTEEMKAKIYSLRTQKMELDRRVVEMQSTIGSIKDEQKIMESVLEEKQSEIKMLGEMNKDAEKETLQMVALRESLKQKEVEIEDLKHRLHECPQKIRSVSTDDPSSPPLNLTVTSSTVNKDKVEVGKSNEEVVQLHESVYGSNGLNSTRDNGGNTTSTNTEEGADAARFENASESRVGITDRKEVFGEEQSQTLEGSRNGSTVGIDNDQGYRIESSQEKGASGAGEENNDSNATETIVTRAGRLSKTADEDIDEKSMDSEEEVTHDRQLGLENVQAAEDRQGTFRGGAKLEMADRSRSKGKEKYQHASTVRGKRGTTVATNRLLENSHENNGVEKLRNRKFSSDNQGIILINREEGSGSNVDSSDATSMEHQNPEDSKDLENELGKDRTNHQTSEVHGTSKRLRIAHDSKVLTNGRLDGQLSNIRSNDRKQSLDEGQQHEDQQEDRSTQESRNSSNMSNKGNSDEQAKLITKNEREEEMEDSNTEHETDAGAGDFYKDSVSDLEEDKEEYREETDESEF</sequence>
<name>A0AAV1SHL6_9ROSI</name>
<feature type="compositionally biased region" description="Basic and acidic residues" evidence="2">
    <location>
        <begin position="168"/>
        <end position="189"/>
    </location>
</feature>
<feature type="compositionally biased region" description="Acidic residues" evidence="2">
    <location>
        <begin position="504"/>
        <end position="522"/>
    </location>
</feature>
<reference evidence="3 4" key="1">
    <citation type="submission" date="2024-01" db="EMBL/GenBank/DDBJ databases">
        <authorList>
            <person name="Waweru B."/>
        </authorList>
    </citation>
    <scope>NUCLEOTIDE SEQUENCE [LARGE SCALE GENOMIC DNA]</scope>
</reference>
<dbReference type="AlphaFoldDB" id="A0AAV1SHL6"/>
<dbReference type="Proteomes" id="UP001314170">
    <property type="component" value="Unassembled WGS sequence"/>
</dbReference>
<dbReference type="EMBL" id="CAWUPB010001178">
    <property type="protein sequence ID" value="CAK7349906.1"/>
    <property type="molecule type" value="Genomic_DNA"/>
</dbReference>
<evidence type="ECO:0000256" key="1">
    <source>
        <dbReference type="SAM" id="Coils"/>
    </source>
</evidence>
<feature type="compositionally biased region" description="Basic and acidic residues" evidence="2">
    <location>
        <begin position="249"/>
        <end position="272"/>
    </location>
</feature>
<feature type="compositionally biased region" description="Basic and acidic residues" evidence="2">
    <location>
        <begin position="429"/>
        <end position="452"/>
    </location>
</feature>
<feature type="compositionally biased region" description="Basic and acidic residues" evidence="2">
    <location>
        <begin position="375"/>
        <end position="393"/>
    </location>
</feature>
<feature type="coiled-coil region" evidence="1">
    <location>
        <begin position="47"/>
        <end position="91"/>
    </location>
</feature>
<feature type="compositionally biased region" description="Basic and acidic residues" evidence="2">
    <location>
        <begin position="328"/>
        <end position="339"/>
    </location>
</feature>
<dbReference type="PANTHER" id="PTHR36143:SF4">
    <property type="entry name" value="OS08G0177500 PROTEIN"/>
    <property type="match status" value="1"/>
</dbReference>
<gene>
    <name evidence="3" type="ORF">DCAF_LOCUS22629</name>
</gene>
<evidence type="ECO:0000256" key="2">
    <source>
        <dbReference type="SAM" id="MobiDB-lite"/>
    </source>
</evidence>
<keyword evidence="4" id="KW-1185">Reference proteome</keyword>
<feature type="compositionally biased region" description="Polar residues" evidence="2">
    <location>
        <begin position="360"/>
        <end position="374"/>
    </location>
</feature>
<feature type="compositionally biased region" description="Polar residues" evidence="2">
    <location>
        <begin position="100"/>
        <end position="116"/>
    </location>
</feature>
<keyword evidence="1" id="KW-0175">Coiled coil</keyword>
<feature type="region of interest" description="Disordered" evidence="2">
    <location>
        <begin position="97"/>
        <end position="116"/>
    </location>
</feature>
<feature type="region of interest" description="Disordered" evidence="2">
    <location>
        <begin position="141"/>
        <end position="522"/>
    </location>
</feature>
<feature type="compositionally biased region" description="Polar residues" evidence="2">
    <location>
        <begin position="453"/>
        <end position="464"/>
    </location>
</feature>
<feature type="compositionally biased region" description="Low complexity" evidence="2">
    <location>
        <begin position="149"/>
        <end position="163"/>
    </location>
</feature>
<comment type="caution">
    <text evidence="3">The sequence shown here is derived from an EMBL/GenBank/DDBJ whole genome shotgun (WGS) entry which is preliminary data.</text>
</comment>
<feature type="compositionally biased region" description="Polar residues" evidence="2">
    <location>
        <begin position="192"/>
        <end position="207"/>
    </location>
</feature>
<feature type="compositionally biased region" description="Basic and acidic residues" evidence="2">
    <location>
        <begin position="294"/>
        <end position="308"/>
    </location>
</feature>
<accession>A0AAV1SHL6</accession>
<evidence type="ECO:0000313" key="4">
    <source>
        <dbReference type="Proteomes" id="UP001314170"/>
    </source>
</evidence>
<feature type="compositionally biased region" description="Basic and acidic residues" evidence="2">
    <location>
        <begin position="486"/>
        <end position="503"/>
    </location>
</feature>
<organism evidence="3 4">
    <name type="scientific">Dovyalis caffra</name>
    <dbReference type="NCBI Taxonomy" id="77055"/>
    <lineage>
        <taxon>Eukaryota</taxon>
        <taxon>Viridiplantae</taxon>
        <taxon>Streptophyta</taxon>
        <taxon>Embryophyta</taxon>
        <taxon>Tracheophyta</taxon>
        <taxon>Spermatophyta</taxon>
        <taxon>Magnoliopsida</taxon>
        <taxon>eudicotyledons</taxon>
        <taxon>Gunneridae</taxon>
        <taxon>Pentapetalae</taxon>
        <taxon>rosids</taxon>
        <taxon>fabids</taxon>
        <taxon>Malpighiales</taxon>
        <taxon>Salicaceae</taxon>
        <taxon>Flacourtieae</taxon>
        <taxon>Dovyalis</taxon>
    </lineage>
</organism>
<protein>
    <submittedName>
        <fullName evidence="3">Uncharacterized protein</fullName>
    </submittedName>
</protein>
<feature type="compositionally biased region" description="Basic and acidic residues" evidence="2">
    <location>
        <begin position="465"/>
        <end position="478"/>
    </location>
</feature>
<dbReference type="PANTHER" id="PTHR36143">
    <property type="entry name" value="OS08G0177500 PROTEIN"/>
    <property type="match status" value="1"/>
</dbReference>